<dbReference type="PROSITE" id="PS00409">
    <property type="entry name" value="PROKAR_NTER_METHYL"/>
    <property type="match status" value="1"/>
</dbReference>
<dbReference type="PANTHER" id="PTHR30093">
    <property type="entry name" value="GENERAL SECRETION PATHWAY PROTEIN G"/>
    <property type="match status" value="1"/>
</dbReference>
<dbReference type="Proteomes" id="UP000320386">
    <property type="component" value="Chromosome"/>
</dbReference>
<proteinExistence type="predicted"/>
<evidence type="ECO:0000313" key="3">
    <source>
        <dbReference type="EMBL" id="QDU71582.1"/>
    </source>
</evidence>
<dbReference type="NCBIfam" id="TIGR02532">
    <property type="entry name" value="IV_pilin_GFxxxE"/>
    <property type="match status" value="1"/>
</dbReference>
<dbReference type="InterPro" id="IPR045584">
    <property type="entry name" value="Pilin-like"/>
</dbReference>
<dbReference type="AlphaFoldDB" id="A0A518BX75"/>
<keyword evidence="4" id="KW-1185">Reference proteome</keyword>
<gene>
    <name evidence="3" type="ORF">Pan265_14330</name>
</gene>
<dbReference type="Pfam" id="PF07963">
    <property type="entry name" value="N_methyl"/>
    <property type="match status" value="1"/>
</dbReference>
<dbReference type="PANTHER" id="PTHR30093:SF2">
    <property type="entry name" value="TYPE II SECRETION SYSTEM PROTEIN H"/>
    <property type="match status" value="1"/>
</dbReference>
<keyword evidence="2" id="KW-0472">Membrane</keyword>
<dbReference type="KEGG" id="mcad:Pan265_14330"/>
<reference evidence="3 4" key="1">
    <citation type="submission" date="2019-02" db="EMBL/GenBank/DDBJ databases">
        <title>Deep-cultivation of Planctomycetes and their phenomic and genomic characterization uncovers novel biology.</title>
        <authorList>
            <person name="Wiegand S."/>
            <person name="Jogler M."/>
            <person name="Boedeker C."/>
            <person name="Pinto D."/>
            <person name="Vollmers J."/>
            <person name="Rivas-Marin E."/>
            <person name="Kohn T."/>
            <person name="Peeters S.H."/>
            <person name="Heuer A."/>
            <person name="Rast P."/>
            <person name="Oberbeckmann S."/>
            <person name="Bunk B."/>
            <person name="Jeske O."/>
            <person name="Meyerdierks A."/>
            <person name="Storesund J.E."/>
            <person name="Kallscheuer N."/>
            <person name="Luecker S."/>
            <person name="Lage O.M."/>
            <person name="Pohl T."/>
            <person name="Merkel B.J."/>
            <person name="Hornburger P."/>
            <person name="Mueller R.-W."/>
            <person name="Bruemmer F."/>
            <person name="Labrenz M."/>
            <person name="Spormann A.M."/>
            <person name="Op den Camp H."/>
            <person name="Overmann J."/>
            <person name="Amann R."/>
            <person name="Jetten M.S.M."/>
            <person name="Mascher T."/>
            <person name="Medema M.H."/>
            <person name="Devos D.P."/>
            <person name="Kaster A.-K."/>
            <person name="Ovreas L."/>
            <person name="Rohde M."/>
            <person name="Galperin M.Y."/>
            <person name="Jogler C."/>
        </authorList>
    </citation>
    <scope>NUCLEOTIDE SEQUENCE [LARGE SCALE GENOMIC DNA]</scope>
    <source>
        <strain evidence="3 4">Pan265</strain>
    </source>
</reference>
<dbReference type="InterPro" id="IPR012902">
    <property type="entry name" value="N_methyl_site"/>
</dbReference>
<dbReference type="EMBL" id="CP036280">
    <property type="protein sequence ID" value="QDU71582.1"/>
    <property type="molecule type" value="Genomic_DNA"/>
</dbReference>
<dbReference type="SUPFAM" id="SSF54523">
    <property type="entry name" value="Pili subunits"/>
    <property type="match status" value="1"/>
</dbReference>
<protein>
    <recommendedName>
        <fullName evidence="5">Prepilin-type N-terminal cleavage/methylation domain-containing protein</fullName>
    </recommendedName>
</protein>
<evidence type="ECO:0000313" key="4">
    <source>
        <dbReference type="Proteomes" id="UP000320386"/>
    </source>
</evidence>
<feature type="region of interest" description="Disordered" evidence="1">
    <location>
        <begin position="295"/>
        <end position="336"/>
    </location>
</feature>
<name>A0A518BX75_9BACT</name>
<feature type="transmembrane region" description="Helical" evidence="2">
    <location>
        <begin position="12"/>
        <end position="34"/>
    </location>
</feature>
<feature type="region of interest" description="Disordered" evidence="1">
    <location>
        <begin position="129"/>
        <end position="151"/>
    </location>
</feature>
<dbReference type="RefSeq" id="WP_236254251.1">
    <property type="nucleotide sequence ID" value="NZ_CP036280.1"/>
</dbReference>
<evidence type="ECO:0008006" key="5">
    <source>
        <dbReference type="Google" id="ProtNLM"/>
    </source>
</evidence>
<sequence>MYERNGRRGFTLIELLVVISIIALLIGILLPALGAARDAARFGQASANLRSIAQGHYIYATSNDMRFVLWQWGETADGAAENRMQEPVRWFWSTKLAAEGIIQDLSTYEDPSFDAVNNFKNKQLTSHELVNTSSGGRGSGQTSNNTPDGGAPLWDRDFVDIHFGYNYLWVGSNYGNAYYGDTSSKARYGAATPERIAIGRNDIPASIDDMRSTGDTLITAPVIDVARTRSSGEEVGAHVVSDYYTEDVPWAGMGHARHRGGLYVSWADGHNSRLEVPGSAQEPENYSLSYADEALGTTKRTKNNGGSSAPSGRPGSGTTGTSAQNVFDLWPQNPGD</sequence>
<evidence type="ECO:0000256" key="2">
    <source>
        <dbReference type="SAM" id="Phobius"/>
    </source>
</evidence>
<evidence type="ECO:0000256" key="1">
    <source>
        <dbReference type="SAM" id="MobiDB-lite"/>
    </source>
</evidence>
<dbReference type="Gene3D" id="3.30.700.10">
    <property type="entry name" value="Glycoprotein, Type 4 Pilin"/>
    <property type="match status" value="1"/>
</dbReference>
<accession>A0A518BX75</accession>
<keyword evidence="2" id="KW-1133">Transmembrane helix</keyword>
<keyword evidence="2" id="KW-0812">Transmembrane</keyword>
<organism evidence="3 4">
    <name type="scientific">Mucisphaera calidilacus</name>
    <dbReference type="NCBI Taxonomy" id="2527982"/>
    <lineage>
        <taxon>Bacteria</taxon>
        <taxon>Pseudomonadati</taxon>
        <taxon>Planctomycetota</taxon>
        <taxon>Phycisphaerae</taxon>
        <taxon>Phycisphaerales</taxon>
        <taxon>Phycisphaeraceae</taxon>
        <taxon>Mucisphaera</taxon>
    </lineage>
</organism>